<dbReference type="Pfam" id="PF03033">
    <property type="entry name" value="Glyco_transf_28"/>
    <property type="match status" value="1"/>
</dbReference>
<name>A0ABN9PN15_9DINO</name>
<feature type="transmembrane region" description="Helical" evidence="1">
    <location>
        <begin position="443"/>
        <end position="468"/>
    </location>
</feature>
<evidence type="ECO:0000313" key="4">
    <source>
        <dbReference type="Proteomes" id="UP001189429"/>
    </source>
</evidence>
<dbReference type="InterPro" id="IPR004276">
    <property type="entry name" value="GlycoTrans_28_N"/>
</dbReference>
<reference evidence="3" key="1">
    <citation type="submission" date="2023-10" db="EMBL/GenBank/DDBJ databases">
        <authorList>
            <person name="Chen Y."/>
            <person name="Shah S."/>
            <person name="Dougan E. K."/>
            <person name="Thang M."/>
            <person name="Chan C."/>
        </authorList>
    </citation>
    <scope>NUCLEOTIDE SEQUENCE [LARGE SCALE GENOMIC DNA]</scope>
</reference>
<sequence length="759" mass="83083">MGRAAADVERHELWLWESWEEHLRLGFESAEFWQACNCWNWSYWLLLVLVVVPVNMAVELLQLHAERAFDAYTTVALGASVAAWLGCLGSLGLAPQRGHTVMVWVASSLFVLHYGNLFLVTEQCHGARQSHIACAKELVLTQPPLHLVVFVFSSCRLRPLLAVVVCGACCALSLLWSLSLTVRDVVESRGEVDAAQVHTAIGSVLCGVLLIFGAQAGASVFKRQKYIFEYLSDHASLTRAHGSSRLACDFDSIGGGARRFFASYLDRTLVTRFPDASADEEKRFARWRLASARAWLRRRGHYLVAGVGGLALPYLWLSWDQYARAELALSCATLQTAAMLLMLSAAVALGCRGGSEGWPVWVFMGAQLAFSASFLWCGGLGKVDSAPRVPRAVLPSDPFVFLVFSAHSMWSLGVRPILLFDLLVLGIFFAILASRAAHHVDELGVNVFTMSSRMLLVVVECLSLTLTLEKYDRVLWRLHSSASEAPVGSFASFASFAGAPSADRASSLQAPRDVRLSVVGFSAAYSDDVFYFIEVDASGYPPHVALRSVPALRAAFLRLLESGEAEAERSFDALVDATEPQLRRASLRLERILRRALPTADTACRVLGLRPDDAQRCPALAPRLPVPRMDVLLLAVGSRGDVQVFISTARALSSAGHRCRLATHAQFEQLVLAAGVEFYPLATTDPVHWQPEQLMQHMEANPGLGPEMLLRPQDLVKMLLHTPEMTHALQQLVLPAQPPDREGLEPAVGPWAIGTVGSL</sequence>
<feature type="transmembrane region" description="Helical" evidence="1">
    <location>
        <begin position="417"/>
        <end position="437"/>
    </location>
</feature>
<evidence type="ECO:0000256" key="1">
    <source>
        <dbReference type="SAM" id="Phobius"/>
    </source>
</evidence>
<accession>A0ABN9PN15</accession>
<evidence type="ECO:0000313" key="3">
    <source>
        <dbReference type="EMBL" id="CAK0791747.1"/>
    </source>
</evidence>
<dbReference type="Proteomes" id="UP001189429">
    <property type="component" value="Unassembled WGS sequence"/>
</dbReference>
<proteinExistence type="predicted"/>
<feature type="transmembrane region" description="Helical" evidence="1">
    <location>
        <begin position="325"/>
        <end position="349"/>
    </location>
</feature>
<dbReference type="InterPro" id="IPR050426">
    <property type="entry name" value="Glycosyltransferase_28"/>
</dbReference>
<feature type="transmembrane region" description="Helical" evidence="1">
    <location>
        <begin position="200"/>
        <end position="221"/>
    </location>
</feature>
<dbReference type="SUPFAM" id="SSF53756">
    <property type="entry name" value="UDP-Glycosyltransferase/glycogen phosphorylase"/>
    <property type="match status" value="1"/>
</dbReference>
<feature type="domain" description="Glycosyltransferase family 28 N-terminal" evidence="2">
    <location>
        <begin position="631"/>
        <end position="693"/>
    </location>
</feature>
<feature type="transmembrane region" description="Helical" evidence="1">
    <location>
        <begin position="302"/>
        <end position="319"/>
    </location>
</feature>
<protein>
    <recommendedName>
        <fullName evidence="2">Glycosyltransferase family 28 N-terminal domain-containing protein</fullName>
    </recommendedName>
</protein>
<keyword evidence="1" id="KW-1133">Transmembrane helix</keyword>
<dbReference type="Gene3D" id="3.40.50.2000">
    <property type="entry name" value="Glycogen Phosphorylase B"/>
    <property type="match status" value="1"/>
</dbReference>
<organism evidence="3 4">
    <name type="scientific">Prorocentrum cordatum</name>
    <dbReference type="NCBI Taxonomy" id="2364126"/>
    <lineage>
        <taxon>Eukaryota</taxon>
        <taxon>Sar</taxon>
        <taxon>Alveolata</taxon>
        <taxon>Dinophyceae</taxon>
        <taxon>Prorocentrales</taxon>
        <taxon>Prorocentraceae</taxon>
        <taxon>Prorocentrum</taxon>
    </lineage>
</organism>
<feature type="transmembrane region" description="Helical" evidence="1">
    <location>
        <begin position="73"/>
        <end position="95"/>
    </location>
</feature>
<keyword evidence="4" id="KW-1185">Reference proteome</keyword>
<gene>
    <name evidence="3" type="ORF">PCOR1329_LOCUS2552</name>
</gene>
<feature type="transmembrane region" description="Helical" evidence="1">
    <location>
        <begin position="41"/>
        <end position="61"/>
    </location>
</feature>
<keyword evidence="1" id="KW-0472">Membrane</keyword>
<evidence type="ECO:0000259" key="2">
    <source>
        <dbReference type="Pfam" id="PF03033"/>
    </source>
</evidence>
<feature type="transmembrane region" description="Helical" evidence="1">
    <location>
        <begin position="361"/>
        <end position="381"/>
    </location>
</feature>
<comment type="caution">
    <text evidence="3">The sequence shown here is derived from an EMBL/GenBank/DDBJ whole genome shotgun (WGS) entry which is preliminary data.</text>
</comment>
<dbReference type="PANTHER" id="PTHR48050:SF13">
    <property type="entry name" value="STEROL 3-BETA-GLUCOSYLTRANSFERASE UGT80A2"/>
    <property type="match status" value="1"/>
</dbReference>
<feature type="transmembrane region" description="Helical" evidence="1">
    <location>
        <begin position="160"/>
        <end position="180"/>
    </location>
</feature>
<keyword evidence="1" id="KW-0812">Transmembrane</keyword>
<dbReference type="PANTHER" id="PTHR48050">
    <property type="entry name" value="STEROL 3-BETA-GLUCOSYLTRANSFERASE"/>
    <property type="match status" value="1"/>
</dbReference>
<dbReference type="EMBL" id="CAUYUJ010000647">
    <property type="protein sequence ID" value="CAK0791747.1"/>
    <property type="molecule type" value="Genomic_DNA"/>
</dbReference>